<evidence type="ECO:0000259" key="3">
    <source>
        <dbReference type="SMART" id="SM00331"/>
    </source>
</evidence>
<dbReference type="InterPro" id="IPR001932">
    <property type="entry name" value="PPM-type_phosphatase-like_dom"/>
</dbReference>
<dbReference type="eggNOG" id="COG2208">
    <property type="taxonomic scope" value="Bacteria"/>
</dbReference>
<organism evidence="4 5">
    <name type="scientific">Streptomyces bingchenggensis (strain BCW-1)</name>
    <dbReference type="NCBI Taxonomy" id="749414"/>
    <lineage>
        <taxon>Bacteria</taxon>
        <taxon>Bacillati</taxon>
        <taxon>Actinomycetota</taxon>
        <taxon>Actinomycetes</taxon>
        <taxon>Kitasatosporales</taxon>
        <taxon>Streptomycetaceae</taxon>
        <taxon>Streptomyces</taxon>
    </lineage>
</organism>
<evidence type="ECO:0000313" key="5">
    <source>
        <dbReference type="Proteomes" id="UP000000377"/>
    </source>
</evidence>
<dbReference type="HOGENOM" id="CLU_461454_0_0_11"/>
<dbReference type="GO" id="GO:0016791">
    <property type="term" value="F:phosphatase activity"/>
    <property type="evidence" value="ECO:0007669"/>
    <property type="project" value="TreeGrafter"/>
</dbReference>
<evidence type="ECO:0000313" key="4">
    <source>
        <dbReference type="EMBL" id="ADI11807.1"/>
    </source>
</evidence>
<dbReference type="KEGG" id="sbh:SBI_08689"/>
<sequence>MFTDATERRRARRRLELRQEAATRIGGSLSVARTAQDLANVLVPALGDLAHVDLAEAVLEGDEPPKTLGGGQLHMRRAAVASAAGPWPASLLQPGDPLPPWPDSPGIRSFQRGEIVFASDRASVLATLESWRYPLAVPECVHSVVSAPVLARNLVLGEVTIWRTEQAEPFEQEDADLLAEIASRAALSVDNARRYTREHRAAVALQQRLLPRATPDTPAAETVGFYRPAGGGAEISGDWYDVIPLPSLRVAFVVGDVLGHGLPATATMGRLRTAVHTLADLELDPTELLTHLDDLVQQLAGEAPPEQRDSIGATCLYAVYDPVTGHCTLASAGHLPPLVVRPGGTTEALDVSPGPPLGVGGMPFETTTVDLAPDSAGPLHRRVDRPRRPRSRCRHPLAGELSRHTVPRRPESARHRPCPHGRPRRRPAPRRHDPAPRPCPRALRGAHHELGVPRGPGRGHRRPTGHRPPAGRLGTGRAGLHHRTGRQRAGHQRHPLRRRPGRPAAHPQERTGLRGHRPQQHPTPPTPCPHHRRRGPRPFPDRTAHHPLGQPLRPKRQDHLDRTAPHHTQTLRAVSRDGACETGNRPLRPRC</sequence>
<dbReference type="Proteomes" id="UP000000377">
    <property type="component" value="Chromosome"/>
</dbReference>
<dbReference type="eggNOG" id="COG2203">
    <property type="taxonomic scope" value="Bacteria"/>
</dbReference>
<feature type="domain" description="PPM-type phosphatase" evidence="3">
    <location>
        <begin position="220"/>
        <end position="576"/>
    </location>
</feature>
<evidence type="ECO:0000256" key="1">
    <source>
        <dbReference type="ARBA" id="ARBA00022801"/>
    </source>
</evidence>
<dbReference type="Pfam" id="PF07228">
    <property type="entry name" value="SpoIIE"/>
    <property type="match status" value="1"/>
</dbReference>
<keyword evidence="5" id="KW-1185">Reference proteome</keyword>
<keyword evidence="1" id="KW-0378">Hydrolase</keyword>
<feature type="region of interest" description="Disordered" evidence="2">
    <location>
        <begin position="364"/>
        <end position="591"/>
    </location>
</feature>
<dbReference type="AlphaFoldDB" id="D7BW97"/>
<feature type="compositionally biased region" description="Basic residues" evidence="2">
    <location>
        <begin position="415"/>
        <end position="429"/>
    </location>
</feature>
<gene>
    <name evidence="4" type="ordered locus">SBI_08689</name>
</gene>
<dbReference type="SUPFAM" id="SSF55781">
    <property type="entry name" value="GAF domain-like"/>
    <property type="match status" value="1"/>
</dbReference>
<dbReference type="EMBL" id="CP002047">
    <property type="protein sequence ID" value="ADI11807.1"/>
    <property type="molecule type" value="Genomic_DNA"/>
</dbReference>
<dbReference type="Gene3D" id="3.60.40.10">
    <property type="entry name" value="PPM-type phosphatase domain"/>
    <property type="match status" value="1"/>
</dbReference>
<feature type="compositionally biased region" description="Basic residues" evidence="2">
    <location>
        <begin position="379"/>
        <end position="395"/>
    </location>
</feature>
<feature type="compositionally biased region" description="Basic and acidic residues" evidence="2">
    <location>
        <begin position="555"/>
        <end position="564"/>
    </location>
</feature>
<dbReference type="PANTHER" id="PTHR43156">
    <property type="entry name" value="STAGE II SPORULATION PROTEIN E-RELATED"/>
    <property type="match status" value="1"/>
</dbReference>
<dbReference type="InterPro" id="IPR052016">
    <property type="entry name" value="Bact_Sigma-Reg"/>
</dbReference>
<dbReference type="PANTHER" id="PTHR43156:SF2">
    <property type="entry name" value="STAGE II SPORULATION PROTEIN E"/>
    <property type="match status" value="1"/>
</dbReference>
<name>D7BW97_STRBB</name>
<dbReference type="SMART" id="SM00331">
    <property type="entry name" value="PP2C_SIG"/>
    <property type="match status" value="1"/>
</dbReference>
<accession>D7BW97</accession>
<dbReference type="InterPro" id="IPR029016">
    <property type="entry name" value="GAF-like_dom_sf"/>
</dbReference>
<protein>
    <submittedName>
        <fullName evidence="4">Magnesium or manganese-dependent protein phosphatase</fullName>
    </submittedName>
</protein>
<dbReference type="InterPro" id="IPR036457">
    <property type="entry name" value="PPM-type-like_dom_sf"/>
</dbReference>
<feature type="compositionally biased region" description="Basic residues" evidence="2">
    <location>
        <begin position="479"/>
        <end position="501"/>
    </location>
</feature>
<proteinExistence type="predicted"/>
<evidence type="ECO:0000256" key="2">
    <source>
        <dbReference type="SAM" id="MobiDB-lite"/>
    </source>
</evidence>
<dbReference type="STRING" id="749414.SBI_08689"/>
<reference evidence="4 5" key="1">
    <citation type="journal article" date="2010" name="J. Bacteriol.">
        <title>Genome sequence of the milbemycin-producing bacterium Streptomyces bingchenggensis.</title>
        <authorList>
            <person name="Wang X.J."/>
            <person name="Yan Y.J."/>
            <person name="Zhang B."/>
            <person name="An J."/>
            <person name="Wang J.J."/>
            <person name="Tian J."/>
            <person name="Jiang L."/>
            <person name="Chen Y.H."/>
            <person name="Huang S.X."/>
            <person name="Yin M."/>
            <person name="Zhang J."/>
            <person name="Gao A.L."/>
            <person name="Liu C.X."/>
            <person name="Zhu Z.X."/>
            <person name="Xiang W.S."/>
        </authorList>
    </citation>
    <scope>NUCLEOTIDE SEQUENCE [LARGE SCALE GENOMIC DNA]</scope>
    <source>
        <strain evidence="4 5">BCW-1</strain>
    </source>
</reference>
<dbReference type="Gene3D" id="3.30.450.40">
    <property type="match status" value="1"/>
</dbReference>